<feature type="non-terminal residue" evidence="2">
    <location>
        <position position="1"/>
    </location>
</feature>
<evidence type="ECO:0000313" key="2">
    <source>
        <dbReference type="EMBL" id="MCF1753430.1"/>
    </source>
</evidence>
<evidence type="ECO:0000259" key="1">
    <source>
        <dbReference type="Pfam" id="PF13751"/>
    </source>
</evidence>
<dbReference type="EMBL" id="JAKEVZ010000102">
    <property type="protein sequence ID" value="MCF1753430.1"/>
    <property type="molecule type" value="Genomic_DNA"/>
</dbReference>
<dbReference type="InterPro" id="IPR025668">
    <property type="entry name" value="Tnp_DDE_dom"/>
</dbReference>
<dbReference type="Pfam" id="PF13751">
    <property type="entry name" value="DDE_Tnp_1_6"/>
    <property type="match status" value="1"/>
</dbReference>
<sequence length="77" mass="8986">DRMHRKLTQNPAYARRIGKIRSRTVEPVLGTLVNFLNMRRINSRGMAQANKHVMMAALTYNLKKYLAFERRSAKRPA</sequence>
<keyword evidence="3" id="KW-1185">Reference proteome</keyword>
<proteinExistence type="predicted"/>
<feature type="non-terminal residue" evidence="2">
    <location>
        <position position="77"/>
    </location>
</feature>
<protein>
    <submittedName>
        <fullName evidence="2">Transposase</fullName>
    </submittedName>
</protein>
<feature type="domain" description="Transposase DDE" evidence="1">
    <location>
        <begin position="13"/>
        <end position="65"/>
    </location>
</feature>
<organism evidence="2 3">
    <name type="scientific">Mariniradius sediminis</name>
    <dbReference type="NCBI Taxonomy" id="2909237"/>
    <lineage>
        <taxon>Bacteria</taxon>
        <taxon>Pseudomonadati</taxon>
        <taxon>Bacteroidota</taxon>
        <taxon>Cytophagia</taxon>
        <taxon>Cytophagales</taxon>
        <taxon>Cyclobacteriaceae</taxon>
        <taxon>Mariniradius</taxon>
    </lineage>
</organism>
<dbReference type="Proteomes" id="UP001201449">
    <property type="component" value="Unassembled WGS sequence"/>
</dbReference>
<dbReference type="RefSeq" id="WP_234863212.1">
    <property type="nucleotide sequence ID" value="NZ_JAKEVZ010000102.1"/>
</dbReference>
<name>A0ABS9BZE6_9BACT</name>
<comment type="caution">
    <text evidence="2">The sequence shown here is derived from an EMBL/GenBank/DDBJ whole genome shotgun (WGS) entry which is preliminary data.</text>
</comment>
<accession>A0ABS9BZE6</accession>
<gene>
    <name evidence="2" type="ORF">L0U89_20435</name>
</gene>
<reference evidence="2 3" key="1">
    <citation type="submission" date="2022-01" db="EMBL/GenBank/DDBJ databases">
        <title>Mariniradius saccharolyticus sp. nov., isolated from sediment of a river.</title>
        <authorList>
            <person name="Liu H."/>
        </authorList>
    </citation>
    <scope>NUCLEOTIDE SEQUENCE [LARGE SCALE GENOMIC DNA]</scope>
    <source>
        <strain evidence="2 3">RY-2</strain>
    </source>
</reference>
<evidence type="ECO:0000313" key="3">
    <source>
        <dbReference type="Proteomes" id="UP001201449"/>
    </source>
</evidence>